<evidence type="ECO:0000313" key="2">
    <source>
        <dbReference type="EMBL" id="GGJ77354.1"/>
    </source>
</evidence>
<dbReference type="InterPro" id="IPR025495">
    <property type="entry name" value="DUF4386"/>
</dbReference>
<keyword evidence="1" id="KW-0472">Membrane</keyword>
<dbReference type="EMBL" id="BMMD01000006">
    <property type="protein sequence ID" value="GGJ77354.1"/>
    <property type="molecule type" value="Genomic_DNA"/>
</dbReference>
<feature type="transmembrane region" description="Helical" evidence="1">
    <location>
        <begin position="162"/>
        <end position="181"/>
    </location>
</feature>
<reference evidence="2" key="1">
    <citation type="journal article" date="2014" name="Int. J. Syst. Evol. Microbiol.">
        <title>Complete genome sequence of Corynebacterium casei LMG S-19264T (=DSM 44701T), isolated from a smear-ripened cheese.</title>
        <authorList>
            <consortium name="US DOE Joint Genome Institute (JGI-PGF)"/>
            <person name="Walter F."/>
            <person name="Albersmeier A."/>
            <person name="Kalinowski J."/>
            <person name="Ruckert C."/>
        </authorList>
    </citation>
    <scope>NUCLEOTIDE SEQUENCE</scope>
    <source>
        <strain evidence="2">CGMCC 1.8984</strain>
    </source>
</reference>
<comment type="caution">
    <text evidence="2">The sequence shown here is derived from an EMBL/GenBank/DDBJ whole genome shotgun (WGS) entry which is preliminary data.</text>
</comment>
<keyword evidence="1" id="KW-1133">Transmembrane helix</keyword>
<evidence type="ECO:0008006" key="4">
    <source>
        <dbReference type="Google" id="ProtNLM"/>
    </source>
</evidence>
<keyword evidence="3" id="KW-1185">Reference proteome</keyword>
<accession>A0A917UQJ0</accession>
<name>A0A917UQJ0_9MICO</name>
<feature type="transmembrane region" description="Helical" evidence="1">
    <location>
        <begin position="133"/>
        <end position="155"/>
    </location>
</feature>
<feature type="transmembrane region" description="Helical" evidence="1">
    <location>
        <begin position="187"/>
        <end position="207"/>
    </location>
</feature>
<organism evidence="2 3">
    <name type="scientific">Agromyces bauzanensis</name>
    <dbReference type="NCBI Taxonomy" id="1308924"/>
    <lineage>
        <taxon>Bacteria</taxon>
        <taxon>Bacillati</taxon>
        <taxon>Actinomycetota</taxon>
        <taxon>Actinomycetes</taxon>
        <taxon>Micrococcales</taxon>
        <taxon>Microbacteriaceae</taxon>
        <taxon>Agromyces</taxon>
    </lineage>
</organism>
<dbReference type="Proteomes" id="UP000636956">
    <property type="component" value="Unassembled WGS sequence"/>
</dbReference>
<dbReference type="AlphaFoldDB" id="A0A917UQJ0"/>
<feature type="transmembrane region" description="Helical" evidence="1">
    <location>
        <begin position="44"/>
        <end position="71"/>
    </location>
</feature>
<protein>
    <recommendedName>
        <fullName evidence="4">DUF4386 family protein</fullName>
    </recommendedName>
</protein>
<proteinExistence type="predicted"/>
<dbReference type="Pfam" id="PF14329">
    <property type="entry name" value="DUF4386"/>
    <property type="match status" value="1"/>
</dbReference>
<keyword evidence="1" id="KW-0812">Transmembrane</keyword>
<reference evidence="2" key="2">
    <citation type="submission" date="2020-09" db="EMBL/GenBank/DDBJ databases">
        <authorList>
            <person name="Sun Q."/>
            <person name="Zhou Y."/>
        </authorList>
    </citation>
    <scope>NUCLEOTIDE SEQUENCE</scope>
    <source>
        <strain evidence="2">CGMCC 1.8984</strain>
    </source>
</reference>
<evidence type="ECO:0000313" key="3">
    <source>
        <dbReference type="Proteomes" id="UP000636956"/>
    </source>
</evidence>
<sequence length="239" mass="25509">MVRLGAAAAVFVVVMIPLQAAVFILSPPPSTVEGFFALFQDNPLLGLLDLDLLLTLDYLVMIPFYLALYVVVRRVAPAWGLLALVFGLFSVVLLVVSREATFSMWMLSNEYAAATSATDKAALLAAGTTLLTLYNGGTFATSYILGAISTLLFSAMMVRHHIFGRLPGLVGILTGLTMLVPANAGPVGLTIAMVSLLPTAVWLILLIPHLLRVARETPTGQHDRPVAATTGGPDIDRRH</sequence>
<evidence type="ECO:0000256" key="1">
    <source>
        <dbReference type="SAM" id="Phobius"/>
    </source>
</evidence>
<feature type="transmembrane region" description="Helical" evidence="1">
    <location>
        <begin position="78"/>
        <end position="97"/>
    </location>
</feature>
<gene>
    <name evidence="2" type="ORF">GCM10011372_14510</name>
</gene>